<feature type="region of interest" description="Disordered" evidence="1">
    <location>
        <begin position="191"/>
        <end position="239"/>
    </location>
</feature>
<feature type="compositionally biased region" description="Low complexity" evidence="1">
    <location>
        <begin position="105"/>
        <end position="116"/>
    </location>
</feature>
<evidence type="ECO:0000256" key="1">
    <source>
        <dbReference type="SAM" id="MobiDB-lite"/>
    </source>
</evidence>
<accession>A0A6H5GUA3</accession>
<organism evidence="2 3">
    <name type="scientific">Nesidiocoris tenuis</name>
    <dbReference type="NCBI Taxonomy" id="355587"/>
    <lineage>
        <taxon>Eukaryota</taxon>
        <taxon>Metazoa</taxon>
        <taxon>Ecdysozoa</taxon>
        <taxon>Arthropoda</taxon>
        <taxon>Hexapoda</taxon>
        <taxon>Insecta</taxon>
        <taxon>Pterygota</taxon>
        <taxon>Neoptera</taxon>
        <taxon>Paraneoptera</taxon>
        <taxon>Hemiptera</taxon>
        <taxon>Heteroptera</taxon>
        <taxon>Panheteroptera</taxon>
        <taxon>Cimicomorpha</taxon>
        <taxon>Miridae</taxon>
        <taxon>Dicyphina</taxon>
        <taxon>Nesidiocoris</taxon>
    </lineage>
</organism>
<feature type="region of interest" description="Disordered" evidence="1">
    <location>
        <begin position="254"/>
        <end position="273"/>
    </location>
</feature>
<evidence type="ECO:0000313" key="2">
    <source>
        <dbReference type="EMBL" id="CAB0006141.1"/>
    </source>
</evidence>
<dbReference type="AlphaFoldDB" id="A0A6H5GUA3"/>
<feature type="compositionally biased region" description="Low complexity" evidence="1">
    <location>
        <begin position="207"/>
        <end position="220"/>
    </location>
</feature>
<protein>
    <submittedName>
        <fullName evidence="2">Uncharacterized protein</fullName>
    </submittedName>
</protein>
<feature type="compositionally biased region" description="Polar residues" evidence="1">
    <location>
        <begin position="227"/>
        <end position="239"/>
    </location>
</feature>
<name>A0A6H5GUA3_9HEMI</name>
<keyword evidence="3" id="KW-1185">Reference proteome</keyword>
<sequence>MFCYFREKARVTMPCSAVSVEVRRESSAMPVPAARSDYSDYSRYRYLPSNPCVRRTANTTSSTSESISKYSARVRQGQLRLSGEKPTPGTAVYFTLLTCSFHSIRSGGLSSRSSSLTEELRDRSQTRGYSASAASSSGSSTSRSRTSSYSSSTIATSNNDALKTSSYPSSRKTYTTFDLNAFRETYGPKSYVAGSQSRMSTALGGDSSLTLTRPRPSLLPSKEKQSTDTSAEVMSSSSVEGLVNGLNKARIVSEGEASNEKEENEEPSSSDAVSNTVVLASDDNAVLSLLCIPFTPECLS</sequence>
<gene>
    <name evidence="2" type="ORF">NTEN_LOCUS11618</name>
</gene>
<reference evidence="2 3" key="1">
    <citation type="submission" date="2020-02" db="EMBL/GenBank/DDBJ databases">
        <authorList>
            <person name="Ferguson B K."/>
        </authorList>
    </citation>
    <scope>NUCLEOTIDE SEQUENCE [LARGE SCALE GENOMIC DNA]</scope>
</reference>
<dbReference type="Proteomes" id="UP000479000">
    <property type="component" value="Unassembled WGS sequence"/>
</dbReference>
<feature type="compositionally biased region" description="Low complexity" evidence="1">
    <location>
        <begin position="126"/>
        <end position="157"/>
    </location>
</feature>
<evidence type="ECO:0000313" key="3">
    <source>
        <dbReference type="Proteomes" id="UP000479000"/>
    </source>
</evidence>
<dbReference type="EMBL" id="CADCXU010017374">
    <property type="protein sequence ID" value="CAB0006141.1"/>
    <property type="molecule type" value="Genomic_DNA"/>
</dbReference>
<proteinExistence type="predicted"/>
<feature type="region of interest" description="Disordered" evidence="1">
    <location>
        <begin position="105"/>
        <end position="169"/>
    </location>
</feature>
<feature type="compositionally biased region" description="Polar residues" evidence="1">
    <location>
        <begin position="158"/>
        <end position="169"/>
    </location>
</feature>